<gene>
    <name evidence="3" type="ORF">TCE0_043r15747</name>
</gene>
<feature type="region of interest" description="Disordered" evidence="1">
    <location>
        <begin position="1"/>
        <end position="22"/>
    </location>
</feature>
<feature type="transmembrane region" description="Helical" evidence="2">
    <location>
        <begin position="109"/>
        <end position="130"/>
    </location>
</feature>
<keyword evidence="2" id="KW-0472">Membrane</keyword>
<keyword evidence="4" id="KW-1185">Reference proteome</keyword>
<proteinExistence type="predicted"/>
<accession>A0A0B8MYC7</accession>
<name>A0A0B8MYC7_TALPI</name>
<keyword evidence="2" id="KW-0812">Transmembrane</keyword>
<dbReference type="EMBL" id="DF933839">
    <property type="protein sequence ID" value="GAM42090.1"/>
    <property type="molecule type" value="Genomic_DNA"/>
</dbReference>
<evidence type="ECO:0000256" key="2">
    <source>
        <dbReference type="SAM" id="Phobius"/>
    </source>
</evidence>
<dbReference type="Proteomes" id="UP000053095">
    <property type="component" value="Unassembled WGS sequence"/>
</dbReference>
<feature type="compositionally biased region" description="Basic and acidic residues" evidence="1">
    <location>
        <begin position="250"/>
        <end position="260"/>
    </location>
</feature>
<feature type="compositionally biased region" description="Low complexity" evidence="1">
    <location>
        <begin position="234"/>
        <end position="249"/>
    </location>
</feature>
<evidence type="ECO:0000313" key="4">
    <source>
        <dbReference type="Proteomes" id="UP000053095"/>
    </source>
</evidence>
<reference evidence="4" key="1">
    <citation type="journal article" date="2015" name="Genome Announc.">
        <title>Draft genome sequence of Talaromyces cellulolyticus strain Y-94, a source of lignocellulosic biomass-degrading enzymes.</title>
        <authorList>
            <person name="Fujii T."/>
            <person name="Koike H."/>
            <person name="Sawayama S."/>
            <person name="Yano S."/>
            <person name="Inoue H."/>
        </authorList>
    </citation>
    <scope>NUCLEOTIDE SEQUENCE [LARGE SCALE GENOMIC DNA]</scope>
    <source>
        <strain evidence="4">Y-94</strain>
    </source>
</reference>
<organism evidence="3 4">
    <name type="scientific">Talaromyces pinophilus</name>
    <name type="common">Penicillium pinophilum</name>
    <dbReference type="NCBI Taxonomy" id="128442"/>
    <lineage>
        <taxon>Eukaryota</taxon>
        <taxon>Fungi</taxon>
        <taxon>Dikarya</taxon>
        <taxon>Ascomycota</taxon>
        <taxon>Pezizomycotina</taxon>
        <taxon>Eurotiomycetes</taxon>
        <taxon>Eurotiomycetidae</taxon>
        <taxon>Eurotiales</taxon>
        <taxon>Trichocomaceae</taxon>
        <taxon>Talaromyces</taxon>
        <taxon>Talaromyces sect. Talaromyces</taxon>
    </lineage>
</organism>
<feature type="compositionally biased region" description="Polar residues" evidence="1">
    <location>
        <begin position="1"/>
        <end position="11"/>
    </location>
</feature>
<feature type="region of interest" description="Disordered" evidence="1">
    <location>
        <begin position="215"/>
        <end position="260"/>
    </location>
</feature>
<keyword evidence="2" id="KW-1133">Transmembrane helix</keyword>
<feature type="compositionally biased region" description="Low complexity" evidence="1">
    <location>
        <begin position="12"/>
        <end position="21"/>
    </location>
</feature>
<evidence type="ECO:0000313" key="3">
    <source>
        <dbReference type="EMBL" id="GAM42090.1"/>
    </source>
</evidence>
<evidence type="ECO:0000256" key="1">
    <source>
        <dbReference type="SAM" id="MobiDB-lite"/>
    </source>
</evidence>
<sequence>MEPSTFNPMHRTTTTATSNTETDIDSTSLYSEHAALLFPSKDGTQPGFAPEQSLSRGLQIPSKTSRLTSGFEYPSILGSNYNITRDEWEMFTHEITESAKLSSAQWSTVIGAGLGVMAVGGMMVGFFGAIPAMMVAKRKRAVHESKNLAKAMGYSQAAEDMQQEEETGEAEGETALSLKINHWNETFFKPRGIMIRIDMPYDMSAVQDGIDVTSTPATTTGAGKKKSSSIFQKSPVSSRQGSVSSSASISDDKSERAKKRYEASQRCRIVIIPINQRPESIMSQATTLAGESPYIPAVYE</sequence>
<dbReference type="AlphaFoldDB" id="A0A0B8MYC7"/>
<protein>
    <submittedName>
        <fullName evidence="3">Uncharacterized protein</fullName>
    </submittedName>
</protein>